<evidence type="ECO:0000313" key="3">
    <source>
        <dbReference type="Proteomes" id="UP001063166"/>
    </source>
</evidence>
<feature type="region of interest" description="Disordered" evidence="1">
    <location>
        <begin position="69"/>
        <end position="136"/>
    </location>
</feature>
<dbReference type="OrthoDB" id="3262732at2759"/>
<organism evidence="2 3">
    <name type="scientific">Lyophyllum shimeji</name>
    <name type="common">Hon-shimeji</name>
    <name type="synonym">Tricholoma shimeji</name>
    <dbReference type="NCBI Taxonomy" id="47721"/>
    <lineage>
        <taxon>Eukaryota</taxon>
        <taxon>Fungi</taxon>
        <taxon>Dikarya</taxon>
        <taxon>Basidiomycota</taxon>
        <taxon>Agaricomycotina</taxon>
        <taxon>Agaricomycetes</taxon>
        <taxon>Agaricomycetidae</taxon>
        <taxon>Agaricales</taxon>
        <taxon>Tricholomatineae</taxon>
        <taxon>Lyophyllaceae</taxon>
        <taxon>Lyophyllum</taxon>
    </lineage>
</organism>
<evidence type="ECO:0000256" key="1">
    <source>
        <dbReference type="SAM" id="MobiDB-lite"/>
    </source>
</evidence>
<evidence type="ECO:0000313" key="2">
    <source>
        <dbReference type="EMBL" id="GLB36421.1"/>
    </source>
</evidence>
<dbReference type="Proteomes" id="UP001063166">
    <property type="component" value="Unassembled WGS sequence"/>
</dbReference>
<accession>A0A9P3PJ97</accession>
<feature type="region of interest" description="Disordered" evidence="1">
    <location>
        <begin position="1"/>
        <end position="21"/>
    </location>
</feature>
<feature type="compositionally biased region" description="Basic and acidic residues" evidence="1">
    <location>
        <begin position="88"/>
        <end position="112"/>
    </location>
</feature>
<keyword evidence="3" id="KW-1185">Reference proteome</keyword>
<dbReference type="AlphaFoldDB" id="A0A9P3PJ97"/>
<dbReference type="EMBL" id="BRPK01000003">
    <property type="protein sequence ID" value="GLB36421.1"/>
    <property type="molecule type" value="Genomic_DNA"/>
</dbReference>
<reference evidence="2" key="1">
    <citation type="submission" date="2022-07" db="EMBL/GenBank/DDBJ databases">
        <title>The genome of Lyophyllum shimeji provides insight into the initial evolution of ectomycorrhizal fungal genome.</title>
        <authorList>
            <person name="Kobayashi Y."/>
            <person name="Shibata T."/>
            <person name="Hirakawa H."/>
            <person name="Shigenobu S."/>
            <person name="Nishiyama T."/>
            <person name="Yamada A."/>
            <person name="Hasebe M."/>
            <person name="Kawaguchi M."/>
        </authorList>
    </citation>
    <scope>NUCLEOTIDE SEQUENCE</scope>
    <source>
        <strain evidence="2">AT787</strain>
    </source>
</reference>
<gene>
    <name evidence="2" type="ORF">LshimejAT787_0307090</name>
</gene>
<sequence length="136" mass="15537">MKVEDEALKTTTTTARQLETRRHKVVTRTLTPTTRATRSTVMAAESFEQQKQEYSRQLAAHTLRQWKAFQRTQSPSRERKLRFTARKMSHDDAVKRDVPRARSADKNDRKAAEGSGGNDSGKLDSTECPPHPIRVM</sequence>
<protein>
    <submittedName>
        <fullName evidence="2">Uncharacterized protein</fullName>
    </submittedName>
</protein>
<name>A0A9P3PJ97_LYOSH</name>
<comment type="caution">
    <text evidence="2">The sequence shown here is derived from an EMBL/GenBank/DDBJ whole genome shotgun (WGS) entry which is preliminary data.</text>
</comment>
<proteinExistence type="predicted"/>